<name>A0ABZ0SCY2_9GAMM</name>
<evidence type="ECO:0000256" key="1">
    <source>
        <dbReference type="SAM" id="MobiDB-lite"/>
    </source>
</evidence>
<keyword evidence="3" id="KW-0378">Hydrolase</keyword>
<reference evidence="3 4" key="1">
    <citation type="journal article" date="2023" name="Microorganisms">
        <title>Thiorhodovibrio frisius and Trv. litoralis spp. nov., Two Novel Members from a Clade of Fastidious Purple Sulfur Bacteria That Exhibit Unique Red-Shifted Light-Harvesting Capabilities.</title>
        <authorList>
            <person name="Methner A."/>
            <person name="Kuzyk S.B."/>
            <person name="Petersen J."/>
            <person name="Bauer S."/>
            <person name="Brinkmann H."/>
            <person name="Sichau K."/>
            <person name="Wanner G."/>
            <person name="Wolf J."/>
            <person name="Neumann-Schaal M."/>
            <person name="Henke P."/>
            <person name="Tank M."/>
            <person name="Sproer C."/>
            <person name="Bunk B."/>
            <person name="Overmann J."/>
        </authorList>
    </citation>
    <scope>NUCLEOTIDE SEQUENCE [LARGE SCALE GENOMIC DNA]</scope>
    <source>
        <strain evidence="3 4">DSM 6702</strain>
    </source>
</reference>
<evidence type="ECO:0000259" key="2">
    <source>
        <dbReference type="Pfam" id="PF06202"/>
    </source>
</evidence>
<dbReference type="RefSeq" id="WP_328984244.1">
    <property type="nucleotide sequence ID" value="NZ_CP121472.1"/>
</dbReference>
<dbReference type="InterPro" id="IPR012341">
    <property type="entry name" value="6hp_glycosidase-like_sf"/>
</dbReference>
<dbReference type="InterPro" id="IPR032790">
    <property type="entry name" value="GDE_C"/>
</dbReference>
<dbReference type="Gene3D" id="1.50.10.10">
    <property type="match status" value="1"/>
</dbReference>
<dbReference type="Proteomes" id="UP001432180">
    <property type="component" value="Chromosome"/>
</dbReference>
<accession>A0ABZ0SCY2</accession>
<dbReference type="EMBL" id="CP121472">
    <property type="protein sequence ID" value="WPL18483.1"/>
    <property type="molecule type" value="Genomic_DNA"/>
</dbReference>
<dbReference type="GO" id="GO:0016787">
    <property type="term" value="F:hydrolase activity"/>
    <property type="evidence" value="ECO:0007669"/>
    <property type="project" value="UniProtKB-KW"/>
</dbReference>
<feature type="domain" description="Glycogen debranching enzyme C-terminal" evidence="2">
    <location>
        <begin position="45"/>
        <end position="142"/>
    </location>
</feature>
<gene>
    <name evidence="3" type="ORF">Thiowin_03556</name>
</gene>
<dbReference type="Pfam" id="PF06202">
    <property type="entry name" value="GDE_C"/>
    <property type="match status" value="1"/>
</dbReference>
<feature type="region of interest" description="Disordered" evidence="1">
    <location>
        <begin position="461"/>
        <end position="486"/>
    </location>
</feature>
<keyword evidence="4" id="KW-1185">Reference proteome</keyword>
<dbReference type="InterPro" id="IPR008928">
    <property type="entry name" value="6-hairpin_glycosidase_sf"/>
</dbReference>
<dbReference type="SUPFAM" id="SSF48208">
    <property type="entry name" value="Six-hairpin glycosidases"/>
    <property type="match status" value="1"/>
</dbReference>
<organism evidence="3 4">
    <name type="scientific">Thiorhodovibrio winogradskyi</name>
    <dbReference type="NCBI Taxonomy" id="77007"/>
    <lineage>
        <taxon>Bacteria</taxon>
        <taxon>Pseudomonadati</taxon>
        <taxon>Pseudomonadota</taxon>
        <taxon>Gammaproteobacteria</taxon>
        <taxon>Chromatiales</taxon>
        <taxon>Chromatiaceae</taxon>
        <taxon>Thiorhodovibrio</taxon>
    </lineage>
</organism>
<protein>
    <submittedName>
        <fullName evidence="3">Glucoamylase hydrolase</fullName>
    </submittedName>
</protein>
<evidence type="ECO:0000313" key="3">
    <source>
        <dbReference type="EMBL" id="WPL18483.1"/>
    </source>
</evidence>
<evidence type="ECO:0000313" key="4">
    <source>
        <dbReference type="Proteomes" id="UP001432180"/>
    </source>
</evidence>
<proteinExistence type="predicted"/>
<sequence>MPKELHSPSATNAPPNEAYQRAVQLLQACKSPHGFVASPIKHRNYHRIWARDGAIIALAALLIGDQGLREAAGRTFITLAQHQGPHGEIPSNVDPIAGRVSYGGTAGRIDANLWFLIGCGEYWRATGDEAFLNRMTPVIEKIRFLLGAWELNNRGLLYIPLTGDWADEYLRNGYVLYDQLLYLQAQRTLAKVHESVHGSADHALTERISRLRHLIRCNYWFAEDDDSPLPDDVYHEVLYRKGLQAASHCRNRHWMASFSPAGYSYRFDALANVLASLLGVADEAQRQRVDEFIADGIAQKLVQDSDQDSDQDIKQDINHHSDHDWHGRKAALLPAFHPVIHPVDDDWEDLQMMFSYSFKNEPYEYHNGGLWPMVTGFYVCDLARRGLQEQAQRFLDGINRANALPMDGEPWGFAEYIHGRDLTPRGTRHQGWSAAAAIIGQHALDGQAPFCLDLIEESNDKPRTQGRVSGSARKGDNARTARRLGR</sequence>